<gene>
    <name evidence="1" type="ORF">BaRGS_00010565</name>
</gene>
<keyword evidence="2" id="KW-1185">Reference proteome</keyword>
<dbReference type="AlphaFoldDB" id="A0ABD0LFT5"/>
<reference evidence="1 2" key="1">
    <citation type="journal article" date="2023" name="Sci. Data">
        <title>Genome assembly of the Korean intertidal mud-creeper Batillaria attramentaria.</title>
        <authorList>
            <person name="Patra A.K."/>
            <person name="Ho P.T."/>
            <person name="Jun S."/>
            <person name="Lee S.J."/>
            <person name="Kim Y."/>
            <person name="Won Y.J."/>
        </authorList>
    </citation>
    <scope>NUCLEOTIDE SEQUENCE [LARGE SCALE GENOMIC DNA]</scope>
    <source>
        <strain evidence="1">Wonlab-2016</strain>
    </source>
</reference>
<organism evidence="1 2">
    <name type="scientific">Batillaria attramentaria</name>
    <dbReference type="NCBI Taxonomy" id="370345"/>
    <lineage>
        <taxon>Eukaryota</taxon>
        <taxon>Metazoa</taxon>
        <taxon>Spiralia</taxon>
        <taxon>Lophotrochozoa</taxon>
        <taxon>Mollusca</taxon>
        <taxon>Gastropoda</taxon>
        <taxon>Caenogastropoda</taxon>
        <taxon>Sorbeoconcha</taxon>
        <taxon>Cerithioidea</taxon>
        <taxon>Batillariidae</taxon>
        <taxon>Batillaria</taxon>
    </lineage>
</organism>
<proteinExistence type="predicted"/>
<name>A0ABD0LFT5_9CAEN</name>
<feature type="non-terminal residue" evidence="1">
    <location>
        <position position="205"/>
    </location>
</feature>
<feature type="non-terminal residue" evidence="1">
    <location>
        <position position="1"/>
    </location>
</feature>
<comment type="caution">
    <text evidence="1">The sequence shown here is derived from an EMBL/GenBank/DDBJ whole genome shotgun (WGS) entry which is preliminary data.</text>
</comment>
<evidence type="ECO:0000313" key="2">
    <source>
        <dbReference type="Proteomes" id="UP001519460"/>
    </source>
</evidence>
<evidence type="ECO:0000313" key="1">
    <source>
        <dbReference type="EMBL" id="KAK7498305.1"/>
    </source>
</evidence>
<accession>A0ABD0LFT5</accession>
<sequence length="205" mass="22679">TCRRPDGVERLDLCPWALPVFSSRFLAVVWCMSSLAGYRDEAGDLLRLDELINAPRPCVALSWSTNSFGHAPPDRQSSVSGYPIRRRRIQYGNVYGSDQGPEASGYRDLAYVFPTALAALVTTGLSVTKGRLIGAVTRALDAVSGYLWAAAYGQDTSRHGQISRPRINPPDVIWADKHASCNRRLRTEGDDLRWGCFHLSNPISR</sequence>
<dbReference type="Proteomes" id="UP001519460">
    <property type="component" value="Unassembled WGS sequence"/>
</dbReference>
<dbReference type="EMBL" id="JACVVK020000052">
    <property type="protein sequence ID" value="KAK7498305.1"/>
    <property type="molecule type" value="Genomic_DNA"/>
</dbReference>
<protein>
    <submittedName>
        <fullName evidence="1">Uncharacterized protein</fullName>
    </submittedName>
</protein>